<keyword evidence="2" id="KW-1185">Reference proteome</keyword>
<gene>
    <name evidence="1" type="ORF">ACFSHS_20185</name>
</gene>
<evidence type="ECO:0008006" key="3">
    <source>
        <dbReference type="Google" id="ProtNLM"/>
    </source>
</evidence>
<protein>
    <recommendedName>
        <fullName evidence="3">YdhG-like domain-containing protein</fullName>
    </recommendedName>
</protein>
<comment type="caution">
    <text evidence="1">The sequence shown here is derived from an EMBL/GenBank/DDBJ whole genome shotgun (WGS) entry which is preliminary data.</text>
</comment>
<evidence type="ECO:0000313" key="1">
    <source>
        <dbReference type="EMBL" id="MFD2093890.1"/>
    </source>
</evidence>
<proteinExistence type="predicted"/>
<dbReference type="RefSeq" id="WP_376880052.1">
    <property type="nucleotide sequence ID" value="NZ_JBHUHP010000030.1"/>
</dbReference>
<sequence>MTGDPDGWDDLLVQLSPDVAALVRAADELIRRTDPTVVRVVWPHQRTVGYGVGPKKMSEHYAYLAVYPRHVNLGCNYGAHLDDGGLLEGTGVNMRKMTVRTVQDLEDPRLVPTLRAARQERLTALGRA</sequence>
<dbReference type="Proteomes" id="UP001597402">
    <property type="component" value="Unassembled WGS sequence"/>
</dbReference>
<evidence type="ECO:0000313" key="2">
    <source>
        <dbReference type="Proteomes" id="UP001597402"/>
    </source>
</evidence>
<accession>A0ABW4XEQ9</accession>
<dbReference type="EMBL" id="JBHUHP010000030">
    <property type="protein sequence ID" value="MFD2093890.1"/>
    <property type="molecule type" value="Genomic_DNA"/>
</dbReference>
<name>A0ABW4XEQ9_9ACTN</name>
<reference evidence="2" key="1">
    <citation type="journal article" date="2019" name="Int. J. Syst. Evol. Microbiol.">
        <title>The Global Catalogue of Microorganisms (GCM) 10K type strain sequencing project: providing services to taxonomists for standard genome sequencing and annotation.</title>
        <authorList>
            <consortium name="The Broad Institute Genomics Platform"/>
            <consortium name="The Broad Institute Genome Sequencing Center for Infectious Disease"/>
            <person name="Wu L."/>
            <person name="Ma J."/>
        </authorList>
    </citation>
    <scope>NUCLEOTIDE SEQUENCE [LARGE SCALE GENOMIC DNA]</scope>
    <source>
        <strain evidence="2">JCM 3338</strain>
    </source>
</reference>
<organism evidence="1 2">
    <name type="scientific">Blastococcus deserti</name>
    <dbReference type="NCBI Taxonomy" id="2259033"/>
    <lineage>
        <taxon>Bacteria</taxon>
        <taxon>Bacillati</taxon>
        <taxon>Actinomycetota</taxon>
        <taxon>Actinomycetes</taxon>
        <taxon>Geodermatophilales</taxon>
        <taxon>Geodermatophilaceae</taxon>
        <taxon>Blastococcus</taxon>
    </lineage>
</organism>